<evidence type="ECO:0000256" key="3">
    <source>
        <dbReference type="ARBA" id="ARBA00022490"/>
    </source>
</evidence>
<dbReference type="EMBL" id="LR796209">
    <property type="protein sequence ID" value="CAB4126769.1"/>
    <property type="molecule type" value="Genomic_DNA"/>
</dbReference>
<dbReference type="GO" id="GO:0003677">
    <property type="term" value="F:DNA binding"/>
    <property type="evidence" value="ECO:0007669"/>
    <property type="project" value="UniProtKB-KW"/>
</dbReference>
<protein>
    <submittedName>
        <fullName evidence="12">DnaN DNA polymerase sliding clamp subunit (PCNA homolog)</fullName>
    </submittedName>
</protein>
<evidence type="ECO:0000259" key="11">
    <source>
        <dbReference type="Pfam" id="PF02768"/>
    </source>
</evidence>
<dbReference type="InterPro" id="IPR022634">
    <property type="entry name" value="DNA_polIII_beta_N"/>
</dbReference>
<sequence>MNFTTNAKILAAHLAILKLSTAAKNKNMPILGCVLVKVEGSVATLATTDLDTTTAATVFAHDTFDGAICIPVKAFVDALKGVVKGDVKIERTAGFKVRLTHDAGESVLLALSADEFPALKTTPELGIKLNPARFRDALNATLYAASKDETRYNLNGVFVDANNMVATDGHRMVRVQGETGFTGESILPRKGLEILTRVLAKAVDPLLTNDRTTNVNENHQHFKCGAFAIAMRLVDGQFPNYQQVIPKLNDKSVSFDHAVLLAALKRCDRNTFAPCKITMALETGVVFSQVNPDTGENKINVVAVATHPFEIALNASYLYEAIENSTSGVVTLRMSDNLSPILVESGLTGTVAVIMPIRL</sequence>
<dbReference type="GO" id="GO:0003887">
    <property type="term" value="F:DNA-directed DNA polymerase activity"/>
    <property type="evidence" value="ECO:0007669"/>
    <property type="project" value="UniProtKB-KW"/>
</dbReference>
<dbReference type="Pfam" id="PF02767">
    <property type="entry name" value="DNA_pol3_beta_2"/>
    <property type="match status" value="1"/>
</dbReference>
<comment type="subcellular location">
    <subcellularLocation>
        <location evidence="1">Cytoplasm</location>
    </subcellularLocation>
</comment>
<evidence type="ECO:0000256" key="8">
    <source>
        <dbReference type="ARBA" id="ARBA00023125"/>
    </source>
</evidence>
<reference evidence="12" key="1">
    <citation type="submission" date="2020-04" db="EMBL/GenBank/DDBJ databases">
        <authorList>
            <person name="Chiriac C."/>
            <person name="Salcher M."/>
            <person name="Ghai R."/>
            <person name="Kavagutti S V."/>
        </authorList>
    </citation>
    <scope>NUCLEOTIDE SEQUENCE</scope>
</reference>
<evidence type="ECO:0000256" key="1">
    <source>
        <dbReference type="ARBA" id="ARBA00004496"/>
    </source>
</evidence>
<evidence type="ECO:0000256" key="6">
    <source>
        <dbReference type="ARBA" id="ARBA00022705"/>
    </source>
</evidence>
<dbReference type="GO" id="GO:0006271">
    <property type="term" value="P:DNA strand elongation involved in DNA replication"/>
    <property type="evidence" value="ECO:0007669"/>
    <property type="project" value="TreeGrafter"/>
</dbReference>
<evidence type="ECO:0000313" key="12">
    <source>
        <dbReference type="EMBL" id="CAB4126769.1"/>
    </source>
</evidence>
<keyword evidence="3" id="KW-0963">Cytoplasm</keyword>
<dbReference type="PANTHER" id="PTHR30478">
    <property type="entry name" value="DNA POLYMERASE III SUBUNIT BETA"/>
    <property type="match status" value="1"/>
</dbReference>
<dbReference type="PANTHER" id="PTHR30478:SF0">
    <property type="entry name" value="BETA SLIDING CLAMP"/>
    <property type="match status" value="1"/>
</dbReference>
<evidence type="ECO:0000256" key="7">
    <source>
        <dbReference type="ARBA" id="ARBA00022932"/>
    </source>
</evidence>
<dbReference type="InterPro" id="IPR022635">
    <property type="entry name" value="DNA_polIII_beta_C"/>
</dbReference>
<dbReference type="Gene3D" id="3.10.150.10">
    <property type="entry name" value="DNA Polymerase III, subunit A, domain 2"/>
    <property type="match status" value="1"/>
</dbReference>
<comment type="similarity">
    <text evidence="2">Belongs to the beta sliding clamp family.</text>
</comment>
<keyword evidence="7" id="KW-0239">DNA-directed DNA polymerase</keyword>
<accession>A0A6J5L462</accession>
<dbReference type="SUPFAM" id="SSF55979">
    <property type="entry name" value="DNA clamp"/>
    <property type="match status" value="3"/>
</dbReference>
<dbReference type="GO" id="GO:0009360">
    <property type="term" value="C:DNA polymerase III complex"/>
    <property type="evidence" value="ECO:0007669"/>
    <property type="project" value="InterPro"/>
</dbReference>
<organism evidence="12">
    <name type="scientific">uncultured Caudovirales phage</name>
    <dbReference type="NCBI Taxonomy" id="2100421"/>
    <lineage>
        <taxon>Viruses</taxon>
        <taxon>Duplodnaviria</taxon>
        <taxon>Heunggongvirae</taxon>
        <taxon>Uroviricota</taxon>
        <taxon>Caudoviricetes</taxon>
        <taxon>Peduoviridae</taxon>
        <taxon>Maltschvirus</taxon>
        <taxon>Maltschvirus maltsch</taxon>
    </lineage>
</organism>
<dbReference type="SMART" id="SM00480">
    <property type="entry name" value="POL3Bc"/>
    <property type="match status" value="1"/>
</dbReference>
<dbReference type="Pfam" id="PF00712">
    <property type="entry name" value="DNA_pol3_beta"/>
    <property type="match status" value="1"/>
</dbReference>
<feature type="domain" description="DNA polymerase III beta sliding clamp central" evidence="10">
    <location>
        <begin position="129"/>
        <end position="240"/>
    </location>
</feature>
<dbReference type="GO" id="GO:0008408">
    <property type="term" value="F:3'-5' exonuclease activity"/>
    <property type="evidence" value="ECO:0007669"/>
    <property type="project" value="InterPro"/>
</dbReference>
<dbReference type="Gene3D" id="3.70.10.10">
    <property type="match status" value="1"/>
</dbReference>
<keyword evidence="5" id="KW-0548">Nucleotidyltransferase</keyword>
<evidence type="ECO:0000256" key="2">
    <source>
        <dbReference type="ARBA" id="ARBA00010752"/>
    </source>
</evidence>
<feature type="domain" description="DNA polymerase III beta sliding clamp C-terminal" evidence="11">
    <location>
        <begin position="243"/>
        <end position="358"/>
    </location>
</feature>
<name>A0A6J5L462_9CAUD</name>
<feature type="domain" description="DNA polymerase III beta sliding clamp N-terminal" evidence="9">
    <location>
        <begin position="1"/>
        <end position="119"/>
    </location>
</feature>
<dbReference type="InterPro" id="IPR022637">
    <property type="entry name" value="DNA_polIII_beta_cen"/>
</dbReference>
<proteinExistence type="inferred from homology"/>
<keyword evidence="4" id="KW-0808">Transferase</keyword>
<dbReference type="CDD" id="cd00140">
    <property type="entry name" value="beta_clamp"/>
    <property type="match status" value="1"/>
</dbReference>
<evidence type="ECO:0000259" key="10">
    <source>
        <dbReference type="Pfam" id="PF02767"/>
    </source>
</evidence>
<gene>
    <name evidence="12" type="ORF">UFOVP75_31</name>
</gene>
<keyword evidence="6" id="KW-0235">DNA replication</keyword>
<evidence type="ECO:0000256" key="5">
    <source>
        <dbReference type="ARBA" id="ARBA00022695"/>
    </source>
</evidence>
<keyword evidence="8" id="KW-0238">DNA-binding</keyword>
<dbReference type="NCBIfam" id="TIGR00663">
    <property type="entry name" value="dnan"/>
    <property type="match status" value="1"/>
</dbReference>
<dbReference type="InterPro" id="IPR046938">
    <property type="entry name" value="DNA_clamp_sf"/>
</dbReference>
<evidence type="ECO:0000256" key="4">
    <source>
        <dbReference type="ARBA" id="ARBA00022679"/>
    </source>
</evidence>
<dbReference type="InterPro" id="IPR001001">
    <property type="entry name" value="DNA_polIII_beta"/>
</dbReference>
<dbReference type="Pfam" id="PF02768">
    <property type="entry name" value="DNA_pol3_beta_3"/>
    <property type="match status" value="1"/>
</dbReference>
<evidence type="ECO:0000259" key="9">
    <source>
        <dbReference type="Pfam" id="PF00712"/>
    </source>
</evidence>